<dbReference type="Proteomes" id="UP000675900">
    <property type="component" value="Unassembled WGS sequence"/>
</dbReference>
<evidence type="ECO:0000256" key="4">
    <source>
        <dbReference type="ARBA" id="ARBA00023242"/>
    </source>
</evidence>
<proteinExistence type="predicted"/>
<dbReference type="GO" id="GO:0005634">
    <property type="term" value="C:nucleus"/>
    <property type="evidence" value="ECO:0007669"/>
    <property type="project" value="UniProtKB-SubCell"/>
</dbReference>
<dbReference type="Pfam" id="PF14811">
    <property type="entry name" value="TPD"/>
    <property type="match status" value="1"/>
</dbReference>
<evidence type="ECO:0000256" key="5">
    <source>
        <dbReference type="ARBA" id="ARBA00023480"/>
    </source>
</evidence>
<name>A0A8C9K8F5_PANTA</name>
<comment type="subcellular location">
    <subcellularLocation>
        <location evidence="2">Cytoplasm</location>
    </subcellularLocation>
    <subcellularLocation>
        <location evidence="1">Nucleus</location>
    </subcellularLocation>
</comment>
<keyword evidence="7" id="KW-1185">Reference proteome</keyword>
<dbReference type="AlphaFoldDB" id="A0A8C9K8F5"/>
<dbReference type="PANTHER" id="PTHR31661">
    <property type="entry name" value="SIMILAR TO CDNA SEQUENCE BC052040"/>
    <property type="match status" value="1"/>
</dbReference>
<keyword evidence="3" id="KW-0963">Cytoplasm</keyword>
<evidence type="ECO:0000313" key="7">
    <source>
        <dbReference type="Proteomes" id="UP000675900"/>
    </source>
</evidence>
<dbReference type="GO" id="GO:0030218">
    <property type="term" value="P:erythrocyte differentiation"/>
    <property type="evidence" value="ECO:0007669"/>
    <property type="project" value="TreeGrafter"/>
</dbReference>
<dbReference type="Ensembl" id="ENSPTIT00000018615.1">
    <property type="protein sequence ID" value="ENSPTIP00000014508.1"/>
    <property type="gene ID" value="ENSPTIG00000013915.1"/>
</dbReference>
<sequence length="89" mass="10204">VAVAEQTYQLRAEGFPVAVEGYIIHRIESGASFGDECSHRVWTYWNRFGLGFVIYRDSFTRELDCNWERGILLKACFPMDIVALCHSIA</sequence>
<organism evidence="6 7">
    <name type="scientific">Panthera tigris altaica</name>
    <name type="common">Siberian tiger</name>
    <dbReference type="NCBI Taxonomy" id="74533"/>
    <lineage>
        <taxon>Eukaryota</taxon>
        <taxon>Metazoa</taxon>
        <taxon>Chordata</taxon>
        <taxon>Craniata</taxon>
        <taxon>Vertebrata</taxon>
        <taxon>Euteleostomi</taxon>
        <taxon>Mammalia</taxon>
        <taxon>Eutheria</taxon>
        <taxon>Laurasiatheria</taxon>
        <taxon>Carnivora</taxon>
        <taxon>Feliformia</taxon>
        <taxon>Felidae</taxon>
        <taxon>Pantherinae</taxon>
        <taxon>Panthera</taxon>
    </lineage>
</organism>
<dbReference type="GeneTree" id="ENSGT00390000018465"/>
<dbReference type="PANTHER" id="PTHR31661:SF1">
    <property type="entry name" value="CDAN1-INTERACTING NUCLEASE 1"/>
    <property type="match status" value="1"/>
</dbReference>
<reference evidence="6" key="1">
    <citation type="submission" date="2025-08" db="UniProtKB">
        <authorList>
            <consortium name="Ensembl"/>
        </authorList>
    </citation>
    <scope>IDENTIFICATION</scope>
</reference>
<dbReference type="InterPro" id="IPR029404">
    <property type="entry name" value="CDIN1"/>
</dbReference>
<evidence type="ECO:0000256" key="3">
    <source>
        <dbReference type="ARBA" id="ARBA00022490"/>
    </source>
</evidence>
<evidence type="ECO:0000256" key="2">
    <source>
        <dbReference type="ARBA" id="ARBA00004496"/>
    </source>
</evidence>
<evidence type="ECO:0000313" key="6">
    <source>
        <dbReference type="Ensembl" id="ENSPTIP00000014508.1"/>
    </source>
</evidence>
<keyword evidence="4" id="KW-0539">Nucleus</keyword>
<dbReference type="GO" id="GO:0005737">
    <property type="term" value="C:cytoplasm"/>
    <property type="evidence" value="ECO:0007669"/>
    <property type="project" value="UniProtKB-SubCell"/>
</dbReference>
<accession>A0A8C9K8F5</accession>
<reference evidence="6" key="2">
    <citation type="submission" date="2025-09" db="UniProtKB">
        <authorList>
            <consortium name="Ensembl"/>
        </authorList>
    </citation>
    <scope>IDENTIFICATION</scope>
</reference>
<protein>
    <recommendedName>
        <fullName evidence="5">CDAN1-interacting nuclease 1</fullName>
    </recommendedName>
</protein>
<evidence type="ECO:0000256" key="1">
    <source>
        <dbReference type="ARBA" id="ARBA00004123"/>
    </source>
</evidence>